<evidence type="ECO:0000313" key="2">
    <source>
        <dbReference type="Ensembl" id="ENSRFEP00010007785.1"/>
    </source>
</evidence>
<evidence type="ECO:0000313" key="3">
    <source>
        <dbReference type="Proteomes" id="UP000472240"/>
    </source>
</evidence>
<sequence>MKHLLTVFVVLVFWDLALPGLNVISPELYKNCYQTGTCRLQGYRSEKLVGYRKCSLECCAKGFPAP</sequence>
<dbReference type="GeneTree" id="ENSGT00940000168825"/>
<organism evidence="2 3">
    <name type="scientific">Rhinolophus ferrumequinum</name>
    <name type="common">Greater horseshoe bat</name>
    <dbReference type="NCBI Taxonomy" id="59479"/>
    <lineage>
        <taxon>Eukaryota</taxon>
        <taxon>Metazoa</taxon>
        <taxon>Chordata</taxon>
        <taxon>Craniata</taxon>
        <taxon>Vertebrata</taxon>
        <taxon>Euteleostomi</taxon>
        <taxon>Mammalia</taxon>
        <taxon>Eutheria</taxon>
        <taxon>Laurasiatheria</taxon>
        <taxon>Chiroptera</taxon>
        <taxon>Yinpterochiroptera</taxon>
        <taxon>Rhinolophoidea</taxon>
        <taxon>Rhinolophidae</taxon>
        <taxon>Rhinolophinae</taxon>
        <taxon>Rhinolophus</taxon>
    </lineage>
</organism>
<dbReference type="InParanoid" id="A0A671E3Z4"/>
<reference evidence="3" key="3">
    <citation type="submission" date="2018-12" db="EMBL/GenBank/DDBJ databases">
        <title>G10K-VGP greater horseshoe bat female genome, primary haplotype.</title>
        <authorList>
            <person name="Teeling E."/>
            <person name="Myers G."/>
            <person name="Vernes S."/>
            <person name="Pippel M."/>
            <person name="Winkler S."/>
            <person name="Fedrigo O."/>
            <person name="Rhie A."/>
            <person name="Koren S."/>
            <person name="Phillippy A."/>
            <person name="Lewin H."/>
            <person name="Damas J."/>
            <person name="Howe K."/>
            <person name="Mountcastle J."/>
            <person name="Jarvis E.D."/>
        </authorList>
    </citation>
    <scope>NUCLEOTIDE SEQUENCE [LARGE SCALE GENOMIC DNA]</scope>
</reference>
<keyword evidence="3" id="KW-1185">Reference proteome</keyword>
<name>A0A671E3Z4_RHIFE</name>
<protein>
    <submittedName>
        <fullName evidence="2">Defensin beta 134</fullName>
    </submittedName>
</protein>
<feature type="signal peptide" evidence="1">
    <location>
        <begin position="1"/>
        <end position="19"/>
    </location>
</feature>
<reference evidence="2" key="4">
    <citation type="submission" date="2025-08" db="UniProtKB">
        <authorList>
            <consortium name="Ensembl"/>
        </authorList>
    </citation>
    <scope>IDENTIFICATION</scope>
</reference>
<dbReference type="Proteomes" id="UP000472240">
    <property type="component" value="Chromosome 18"/>
</dbReference>
<reference evidence="2 3" key="2">
    <citation type="journal article" date="2018" name="Annu Rev Anim Biosci">
        <title>Bat Biology, Genomes, and the Bat1K Project: To Generate Chromosome-Level Genomes for All Living Bat Species.</title>
        <authorList>
            <person name="Teeling E.C."/>
            <person name="Vernes S.C."/>
            <person name="Davalos L.M."/>
            <person name="Ray D.A."/>
            <person name="Gilbert M.T.P."/>
            <person name="Myers E."/>
        </authorList>
    </citation>
    <scope>NUCLEOTIDE SEQUENCE</scope>
</reference>
<evidence type="ECO:0000256" key="1">
    <source>
        <dbReference type="SAM" id="SignalP"/>
    </source>
</evidence>
<dbReference type="AlphaFoldDB" id="A0A671E3Z4"/>
<dbReference type="OMA" id="KCYGNGI"/>
<feature type="chain" id="PRO_5025348525" evidence="1">
    <location>
        <begin position="20"/>
        <end position="66"/>
    </location>
</feature>
<reference evidence="2 3" key="1">
    <citation type="journal article" date="2015" name="Annu Rev Anim Biosci">
        <title>The Genome 10K Project: a way forward.</title>
        <authorList>
            <person name="Koepfli K.P."/>
            <person name="Paten B."/>
            <person name="O'Brien S.J."/>
            <person name="Koepfli K.P."/>
            <person name="Paten B."/>
            <person name="Antunes A."/>
            <person name="Belov K."/>
            <person name="Bustamante C."/>
            <person name="Castoe T.A."/>
            <person name="Clawson H."/>
            <person name="Crawford A.J."/>
            <person name="Diekhans M."/>
            <person name="Distel D."/>
            <person name="Durbin R."/>
            <person name="Earl D."/>
            <person name="Fujita M.K."/>
            <person name="Gamble T."/>
            <person name="Georges A."/>
            <person name="Gemmell N."/>
            <person name="Gilbert M.T."/>
            <person name="Graves J.M."/>
            <person name="Green R.E."/>
            <person name="Hickey G."/>
            <person name="Jarvis E.D."/>
            <person name="Johnson W."/>
            <person name="Komissarov A."/>
            <person name="Korf I."/>
            <person name="Kuhn R."/>
            <person name="Larkin D.M."/>
            <person name="Lewin H."/>
            <person name="Lopez J.V."/>
            <person name="Ma J."/>
            <person name="Marques-Bonet T."/>
            <person name="Miller W."/>
            <person name="Murphy R."/>
            <person name="Pevzner P."/>
            <person name="Shapiro B."/>
            <person name="Steiner C."/>
            <person name="Tamazian G."/>
            <person name="Venkatesh B."/>
            <person name="Wang J."/>
            <person name="Wayne R."/>
            <person name="Wiley E."/>
            <person name="Yang H."/>
            <person name="Zhang G."/>
            <person name="Haussler D."/>
            <person name="Ryder O."/>
            <person name="O'Brien S.J."/>
        </authorList>
    </citation>
    <scope>NUCLEOTIDE SEQUENCE</scope>
</reference>
<dbReference type="Ensembl" id="ENSRFET00010008568.1">
    <property type="protein sequence ID" value="ENSRFEP00010007785.1"/>
    <property type="gene ID" value="ENSRFEG00010005316.1"/>
</dbReference>
<proteinExistence type="predicted"/>
<reference evidence="2" key="5">
    <citation type="submission" date="2025-09" db="UniProtKB">
        <authorList>
            <consortium name="Ensembl"/>
        </authorList>
    </citation>
    <scope>IDENTIFICATION</scope>
</reference>
<accession>A0A671E3Z4</accession>
<keyword evidence="1" id="KW-0732">Signal</keyword>